<feature type="transmembrane region" description="Helical" evidence="1">
    <location>
        <begin position="393"/>
        <end position="411"/>
    </location>
</feature>
<keyword evidence="1" id="KW-0812">Transmembrane</keyword>
<feature type="transmembrane region" description="Helical" evidence="1">
    <location>
        <begin position="117"/>
        <end position="139"/>
    </location>
</feature>
<dbReference type="PATRIC" id="fig|1379910.4.peg.613"/>
<accession>A0A0H4VGR8</accession>
<name>A0A0H4VGR8_9BACT</name>
<feature type="transmembrane region" description="Helical" evidence="1">
    <location>
        <begin position="145"/>
        <end position="164"/>
    </location>
</feature>
<dbReference type="AlphaFoldDB" id="A0A0H4VGR8"/>
<evidence type="ECO:0008006" key="4">
    <source>
        <dbReference type="Google" id="ProtNLM"/>
    </source>
</evidence>
<feature type="transmembrane region" description="Helical" evidence="1">
    <location>
        <begin position="201"/>
        <end position="227"/>
    </location>
</feature>
<evidence type="ECO:0000313" key="2">
    <source>
        <dbReference type="EMBL" id="AKQ44805.1"/>
    </source>
</evidence>
<dbReference type="KEGG" id="ruf:TH63_02850"/>
<feature type="transmembrane region" description="Helical" evidence="1">
    <location>
        <begin position="171"/>
        <end position="189"/>
    </location>
</feature>
<gene>
    <name evidence="2" type="ORF">TH63_02850</name>
</gene>
<proteinExistence type="predicted"/>
<dbReference type="EMBL" id="CP010777">
    <property type="protein sequence ID" value="AKQ44805.1"/>
    <property type="molecule type" value="Genomic_DNA"/>
</dbReference>
<sequence>MNLYFKAKHGNNKKLKKYFNWALYLKLFGCLSISLIYQYYYNGAYDGVNYFRGAVMLTDYWMKHPSEVFTVLFQDLNTFNATNLAGLKGDYVHIFADTSFVVAKVGAIFNFVCFDSFLAIAIFFCISAFVGLWSFFIFIIKEFGIPMKIAAYCTIFIPSVLIWDSGIFKDTISFTALLWLFMCSHYVLVKQRNLIQNVIGILLSIPLIYFTKSYIVAAFIPFFIIYVINSNKKRIKNPLIRYLSTPFILILGAGSMGLFLQNADELFGRYSVDQVLETAAMTSYYIQESVAGSAYTLEVDYSSPLGILAAIPQGINISLFRPYPWEYLKPFILFASAESMLFLYFTVYLLFKKGFGKSLSIIWNTPLIQFCLLFSFTFAFMVGISSANFGSLVRYKIPFMPFYLIFLAILYKEKFLLPQQKIRAAKQRRTVRPAQAFTISNRAATFNNHSAAE</sequence>
<keyword evidence="3" id="KW-1185">Reference proteome</keyword>
<dbReference type="Proteomes" id="UP000036458">
    <property type="component" value="Chromosome"/>
</dbReference>
<organism evidence="2 3">
    <name type="scientific">Rufibacter radiotolerans</name>
    <dbReference type="NCBI Taxonomy" id="1379910"/>
    <lineage>
        <taxon>Bacteria</taxon>
        <taxon>Pseudomonadati</taxon>
        <taxon>Bacteroidota</taxon>
        <taxon>Cytophagia</taxon>
        <taxon>Cytophagales</taxon>
        <taxon>Hymenobacteraceae</taxon>
        <taxon>Rufibacter</taxon>
    </lineage>
</organism>
<feature type="transmembrane region" description="Helical" evidence="1">
    <location>
        <begin position="239"/>
        <end position="260"/>
    </location>
</feature>
<reference evidence="2 3" key="1">
    <citation type="submission" date="2015-01" db="EMBL/GenBank/DDBJ databases">
        <title>Rufibacter sp./DG31D/ whole genome sequencing.</title>
        <authorList>
            <person name="Kim M.K."/>
            <person name="Srinivasan S."/>
            <person name="Lee J.-J."/>
        </authorList>
    </citation>
    <scope>NUCLEOTIDE SEQUENCE [LARGE SCALE GENOMIC DNA]</scope>
    <source>
        <strain evidence="2 3">DG31D</strain>
    </source>
</reference>
<feature type="transmembrane region" description="Helical" evidence="1">
    <location>
        <begin position="363"/>
        <end position="387"/>
    </location>
</feature>
<dbReference type="STRING" id="1379910.TH63_02850"/>
<keyword evidence="1" id="KW-0472">Membrane</keyword>
<keyword evidence="1" id="KW-1133">Transmembrane helix</keyword>
<feature type="transmembrane region" description="Helical" evidence="1">
    <location>
        <begin position="331"/>
        <end position="351"/>
    </location>
</feature>
<feature type="transmembrane region" description="Helical" evidence="1">
    <location>
        <begin position="21"/>
        <end position="40"/>
    </location>
</feature>
<feature type="transmembrane region" description="Helical" evidence="1">
    <location>
        <begin position="91"/>
        <end position="112"/>
    </location>
</feature>
<protein>
    <recommendedName>
        <fullName evidence="4">Glycosyltransferase RgtA/B/C/D-like domain-containing protein</fullName>
    </recommendedName>
</protein>
<evidence type="ECO:0000313" key="3">
    <source>
        <dbReference type="Proteomes" id="UP000036458"/>
    </source>
</evidence>
<evidence type="ECO:0000256" key="1">
    <source>
        <dbReference type="SAM" id="Phobius"/>
    </source>
</evidence>